<accession>A0ACC1CJE5</accession>
<comment type="caution">
    <text evidence="1">The sequence shown here is derived from an EMBL/GenBank/DDBJ whole genome shotgun (WGS) entry which is preliminary data.</text>
</comment>
<keyword evidence="2" id="KW-1185">Reference proteome</keyword>
<evidence type="ECO:0000313" key="1">
    <source>
        <dbReference type="EMBL" id="KAJ0171708.1"/>
    </source>
</evidence>
<proteinExistence type="predicted"/>
<sequence>MFSVYYLSALVATYVCVVNGQSACNIPTGGTGLCVSIYECEVLLKLVQNQNRTAQELQLLQNSKCGEEVGIKILVCCPGNCTTPDGDSGRCIDVYSCPQLLNRLTKPLSQENRVYVQKSICQGSHEHSACCGPTPTSTTTTTTTTAPTTTEPLQTLTRNNFNDSTSNTCSNQEYTFPLDPSSKCCGQDSGLNNKIFGGTVVTIEMYPWLGVIEYSLSPPSSKVLCAGSLISSRYLLTAAHCITGQAIRSAGTPNVVRFGEFDTSNEGRDCTRSSNGNFECTDGVVRINVDKIIPHPGYTRMALRDDIGLLRLQTMARYTFFIRPICLPSYDITRNPPVNLSTYAAGWGATETSKSSTMKLHVELPYVELRICQEAYTRLRTSITLWNRQLCAGGQMGQDTCKGDSGGPLMYNNGDKYELLGVVSFGWLCGRDNAPAVYTKVFAYRDWINSTIAQYL</sequence>
<evidence type="ECO:0000313" key="2">
    <source>
        <dbReference type="Proteomes" id="UP000824533"/>
    </source>
</evidence>
<name>A0ACC1CJE5_9NEOP</name>
<dbReference type="Proteomes" id="UP000824533">
    <property type="component" value="Linkage Group LG23"/>
</dbReference>
<reference evidence="1 2" key="1">
    <citation type="journal article" date="2021" name="Front. Genet.">
        <title>Chromosome-Level Genome Assembly Reveals Significant Gene Expansion in the Toll and IMD Signaling Pathways of Dendrolimus kikuchii.</title>
        <authorList>
            <person name="Zhou J."/>
            <person name="Wu P."/>
            <person name="Xiong Z."/>
            <person name="Liu N."/>
            <person name="Zhao N."/>
            <person name="Ji M."/>
            <person name="Qiu Y."/>
            <person name="Yang B."/>
        </authorList>
    </citation>
    <scope>NUCLEOTIDE SEQUENCE [LARGE SCALE GENOMIC DNA]</scope>
    <source>
        <strain evidence="1">Ann1</strain>
    </source>
</reference>
<organism evidence="1 2">
    <name type="scientific">Dendrolimus kikuchii</name>
    <dbReference type="NCBI Taxonomy" id="765133"/>
    <lineage>
        <taxon>Eukaryota</taxon>
        <taxon>Metazoa</taxon>
        <taxon>Ecdysozoa</taxon>
        <taxon>Arthropoda</taxon>
        <taxon>Hexapoda</taxon>
        <taxon>Insecta</taxon>
        <taxon>Pterygota</taxon>
        <taxon>Neoptera</taxon>
        <taxon>Endopterygota</taxon>
        <taxon>Lepidoptera</taxon>
        <taxon>Glossata</taxon>
        <taxon>Ditrysia</taxon>
        <taxon>Bombycoidea</taxon>
        <taxon>Lasiocampidae</taxon>
        <taxon>Dendrolimus</taxon>
    </lineage>
</organism>
<protein>
    <submittedName>
        <fullName evidence="1">Uncharacterized protein</fullName>
    </submittedName>
</protein>
<dbReference type="EMBL" id="CM034409">
    <property type="protein sequence ID" value="KAJ0171708.1"/>
    <property type="molecule type" value="Genomic_DNA"/>
</dbReference>
<gene>
    <name evidence="1" type="ORF">K1T71_012471</name>
</gene>